<dbReference type="STRING" id="702745.SAMN05421818_11165"/>
<accession>A0A1G8EKS8</accession>
<dbReference type="RefSeq" id="WP_090408485.1">
    <property type="nucleotide sequence ID" value="NZ_FNDQ01000011.1"/>
</dbReference>
<dbReference type="Pfam" id="PF11751">
    <property type="entry name" value="PorP_SprF"/>
    <property type="match status" value="1"/>
</dbReference>
<dbReference type="Proteomes" id="UP000243588">
    <property type="component" value="Unassembled WGS sequence"/>
</dbReference>
<dbReference type="EMBL" id="FNDQ01000011">
    <property type="protein sequence ID" value="SDH70525.1"/>
    <property type="molecule type" value="Genomic_DNA"/>
</dbReference>
<keyword evidence="2" id="KW-1185">Reference proteome</keyword>
<reference evidence="2" key="1">
    <citation type="submission" date="2016-10" db="EMBL/GenBank/DDBJ databases">
        <authorList>
            <person name="Varghese N."/>
            <person name="Submissions S."/>
        </authorList>
    </citation>
    <scope>NUCLEOTIDE SEQUENCE [LARGE SCALE GENOMIC DNA]</scope>
    <source>
        <strain evidence="2">DSM 23313</strain>
    </source>
</reference>
<evidence type="ECO:0000313" key="2">
    <source>
        <dbReference type="Proteomes" id="UP000243588"/>
    </source>
</evidence>
<sequence>MKQYDNFKIGIFSILLSIGTVGTVFGQQDPQYTQYMYNHANINPAYAGSLESLNIYGQYRAQWVSLDGAPKTATMSVTSAIGDTGLGIGAHFYNDRLGAMTTNNFAIDISYSVDLNVDYKLAFGVKGSGNLLDVDYSKLNIYNPSDPVTQQNIENKFTPNIGAGLFLYSEKAYVGVSVPNFLTMTRYDDNLVKTMRQKMHYYFTAGYVFDVNESLKLKPSVLIKAVEGAPLQVDLSANMLFKEKFTLGVAYRWDASVSALAGFQITKGLFIGYNYDMDTTKLSNYSSGSHEVFMRFQLFNLPNRTKAPRFF</sequence>
<dbReference type="AlphaFoldDB" id="A0A1G8EKS8"/>
<dbReference type="NCBIfam" id="TIGR03519">
    <property type="entry name" value="T9SS_PorP_fam"/>
    <property type="match status" value="1"/>
</dbReference>
<evidence type="ECO:0000313" key="1">
    <source>
        <dbReference type="EMBL" id="SDH70525.1"/>
    </source>
</evidence>
<protein>
    <submittedName>
        <fullName evidence="1">Type IX secretion system membrane protein, PorP/SprF family</fullName>
    </submittedName>
</protein>
<gene>
    <name evidence="1" type="ORF">SAMN05421818_11165</name>
</gene>
<dbReference type="InterPro" id="IPR019861">
    <property type="entry name" value="PorP/SprF_Bacteroidetes"/>
</dbReference>
<proteinExistence type="predicted"/>
<name>A0A1G8EKS8_9FLAO</name>
<organism evidence="1 2">
    <name type="scientific">Myroides phaeus</name>
    <dbReference type="NCBI Taxonomy" id="702745"/>
    <lineage>
        <taxon>Bacteria</taxon>
        <taxon>Pseudomonadati</taxon>
        <taxon>Bacteroidota</taxon>
        <taxon>Flavobacteriia</taxon>
        <taxon>Flavobacteriales</taxon>
        <taxon>Flavobacteriaceae</taxon>
        <taxon>Myroides</taxon>
    </lineage>
</organism>